<evidence type="ECO:0000313" key="8">
    <source>
        <dbReference type="Proteomes" id="UP000291101"/>
    </source>
</evidence>
<dbReference type="InterPro" id="IPR009057">
    <property type="entry name" value="Homeodomain-like_sf"/>
</dbReference>
<dbReference type="InterPro" id="IPR049484">
    <property type="entry name" value="Rv0078-like_C"/>
</dbReference>
<dbReference type="SUPFAM" id="SSF46689">
    <property type="entry name" value="Homeodomain-like"/>
    <property type="match status" value="1"/>
</dbReference>
<accession>A0A4Q2T7T1</accession>
<sequence>MPSALRPHKRSRRESGHLVDPGLGSRYGEGPVKTRRQRYSDSTKRALVDVAEKLFTDHGYSATSLDAIVAGADVTKGALYHHFSGKQAIFEAAFERIESRATASIGAATEGHDDPWEKARAGLRAFLEAVQEPGYRQVVISDGPSVLGHERFREQEERSTYAIVDEIVRSVLAGDEWGLDEEMLDTFTRIFFGAMSAAGGSVAVSDDPAAAAARVDAAIGFIMDGLRQLLHAEAGNGVTSRT</sequence>
<dbReference type="EMBL" id="SDWV01000004">
    <property type="protein sequence ID" value="RYC13260.1"/>
    <property type="molecule type" value="Genomic_DNA"/>
</dbReference>
<dbReference type="Pfam" id="PF00440">
    <property type="entry name" value="TetR_N"/>
    <property type="match status" value="1"/>
</dbReference>
<evidence type="ECO:0000256" key="1">
    <source>
        <dbReference type="ARBA" id="ARBA00023015"/>
    </source>
</evidence>
<evidence type="ECO:0000256" key="2">
    <source>
        <dbReference type="ARBA" id="ARBA00023125"/>
    </source>
</evidence>
<feature type="compositionally biased region" description="Basic residues" evidence="5">
    <location>
        <begin position="1"/>
        <end position="12"/>
    </location>
</feature>
<dbReference type="GO" id="GO:0003700">
    <property type="term" value="F:DNA-binding transcription factor activity"/>
    <property type="evidence" value="ECO:0007669"/>
    <property type="project" value="TreeGrafter"/>
</dbReference>
<feature type="DNA-binding region" description="H-T-H motif" evidence="4">
    <location>
        <begin position="64"/>
        <end position="83"/>
    </location>
</feature>
<evidence type="ECO:0000259" key="6">
    <source>
        <dbReference type="PROSITE" id="PS50977"/>
    </source>
</evidence>
<dbReference type="OrthoDB" id="9805134at2"/>
<dbReference type="PANTHER" id="PTHR30055:SF234">
    <property type="entry name" value="HTH-TYPE TRANSCRIPTIONAL REGULATOR BETI"/>
    <property type="match status" value="1"/>
</dbReference>
<dbReference type="Gene3D" id="1.10.357.10">
    <property type="entry name" value="Tetracycline Repressor, domain 2"/>
    <property type="match status" value="1"/>
</dbReference>
<gene>
    <name evidence="7" type="ORF">EUA94_05125</name>
</gene>
<evidence type="ECO:0000313" key="7">
    <source>
        <dbReference type="EMBL" id="RYC13260.1"/>
    </source>
</evidence>
<name>A0A4Q2T7T1_9ACTN</name>
<dbReference type="PANTHER" id="PTHR30055">
    <property type="entry name" value="HTH-TYPE TRANSCRIPTIONAL REGULATOR RUTR"/>
    <property type="match status" value="1"/>
</dbReference>
<comment type="caution">
    <text evidence="7">The sequence shown here is derived from an EMBL/GenBank/DDBJ whole genome shotgun (WGS) entry which is preliminary data.</text>
</comment>
<dbReference type="GO" id="GO:0000976">
    <property type="term" value="F:transcription cis-regulatory region binding"/>
    <property type="evidence" value="ECO:0007669"/>
    <property type="project" value="TreeGrafter"/>
</dbReference>
<dbReference type="InterPro" id="IPR050109">
    <property type="entry name" value="HTH-type_TetR-like_transc_reg"/>
</dbReference>
<keyword evidence="1" id="KW-0805">Transcription regulation</keyword>
<dbReference type="PROSITE" id="PS50977">
    <property type="entry name" value="HTH_TETR_2"/>
    <property type="match status" value="1"/>
</dbReference>
<feature type="domain" description="HTH tetR-type" evidence="6">
    <location>
        <begin position="41"/>
        <end position="101"/>
    </location>
</feature>
<keyword evidence="8" id="KW-1185">Reference proteome</keyword>
<proteinExistence type="predicted"/>
<dbReference type="InterPro" id="IPR001647">
    <property type="entry name" value="HTH_TetR"/>
</dbReference>
<evidence type="ECO:0000256" key="5">
    <source>
        <dbReference type="SAM" id="MobiDB-lite"/>
    </source>
</evidence>
<dbReference type="PROSITE" id="PS01081">
    <property type="entry name" value="HTH_TETR_1"/>
    <property type="match status" value="1"/>
</dbReference>
<organism evidence="7 8">
    <name type="scientific">Nocardioides zhouii</name>
    <dbReference type="NCBI Taxonomy" id="1168729"/>
    <lineage>
        <taxon>Bacteria</taxon>
        <taxon>Bacillati</taxon>
        <taxon>Actinomycetota</taxon>
        <taxon>Actinomycetes</taxon>
        <taxon>Propionibacteriales</taxon>
        <taxon>Nocardioidaceae</taxon>
        <taxon>Nocardioides</taxon>
    </lineage>
</organism>
<keyword evidence="3" id="KW-0804">Transcription</keyword>
<dbReference type="AlphaFoldDB" id="A0A4Q2T7T1"/>
<protein>
    <submittedName>
        <fullName evidence="7">TetR/AcrR family transcriptional regulator</fullName>
    </submittedName>
</protein>
<dbReference type="PRINTS" id="PR00455">
    <property type="entry name" value="HTHTETR"/>
</dbReference>
<feature type="region of interest" description="Disordered" evidence="5">
    <location>
        <begin position="1"/>
        <end position="41"/>
    </location>
</feature>
<evidence type="ECO:0000256" key="4">
    <source>
        <dbReference type="PROSITE-ProRule" id="PRU00335"/>
    </source>
</evidence>
<dbReference type="Proteomes" id="UP000291101">
    <property type="component" value="Unassembled WGS sequence"/>
</dbReference>
<evidence type="ECO:0000256" key="3">
    <source>
        <dbReference type="ARBA" id="ARBA00023163"/>
    </source>
</evidence>
<keyword evidence="2 4" id="KW-0238">DNA-binding</keyword>
<dbReference type="Pfam" id="PF21351">
    <property type="entry name" value="TetR_C_41"/>
    <property type="match status" value="1"/>
</dbReference>
<reference evidence="7 8" key="1">
    <citation type="submission" date="2019-01" db="EMBL/GenBank/DDBJ databases">
        <title>Novel species of Nocardioides.</title>
        <authorList>
            <person name="Liu Q."/>
            <person name="X Y.-H."/>
        </authorList>
    </citation>
    <scope>NUCLEOTIDE SEQUENCE [LARGE SCALE GENOMIC DNA]</scope>
    <source>
        <strain evidence="7 8">HLT2-9</strain>
    </source>
</reference>
<dbReference type="InterPro" id="IPR023772">
    <property type="entry name" value="DNA-bd_HTH_TetR-type_CS"/>
</dbReference>